<proteinExistence type="inferred from homology"/>
<dbReference type="GO" id="GO:0008270">
    <property type="term" value="F:zinc ion binding"/>
    <property type="evidence" value="ECO:0007669"/>
    <property type="project" value="UniProtKB-KW"/>
</dbReference>
<evidence type="ECO:0000256" key="18">
    <source>
        <dbReference type="PROSITE-ProRule" id="PRU00175"/>
    </source>
</evidence>
<feature type="compositionally biased region" description="Basic and acidic residues" evidence="21">
    <location>
        <begin position="349"/>
        <end position="369"/>
    </location>
</feature>
<name>W9WMS9_9EURO</name>
<dbReference type="Gene3D" id="3.30.40.10">
    <property type="entry name" value="Zinc/RING finger domain, C3HC4 (zinc finger)"/>
    <property type="match status" value="1"/>
</dbReference>
<feature type="region of interest" description="Disordered" evidence="21">
    <location>
        <begin position="223"/>
        <end position="245"/>
    </location>
</feature>
<comment type="subcellular location">
    <subcellularLocation>
        <location evidence="2 20">Nucleus</location>
    </subcellularLocation>
</comment>
<keyword evidence="12 20" id="KW-0862">Zinc</keyword>
<dbReference type="SUPFAM" id="SSF57850">
    <property type="entry name" value="RING/U-box"/>
    <property type="match status" value="1"/>
</dbReference>
<feature type="compositionally biased region" description="Basic and acidic residues" evidence="21">
    <location>
        <begin position="440"/>
        <end position="453"/>
    </location>
</feature>
<evidence type="ECO:0000259" key="24">
    <source>
        <dbReference type="PROSITE" id="PS51908"/>
    </source>
</evidence>
<evidence type="ECO:0000256" key="7">
    <source>
        <dbReference type="ARBA" id="ARBA00022679"/>
    </source>
</evidence>
<dbReference type="InterPro" id="IPR017907">
    <property type="entry name" value="Znf_RING_CS"/>
</dbReference>
<feature type="compositionally biased region" description="Polar residues" evidence="21">
    <location>
        <begin position="232"/>
        <end position="244"/>
    </location>
</feature>
<dbReference type="AlphaFoldDB" id="W9WMS9"/>
<keyword evidence="9 19" id="KW-0227">DNA damage</keyword>
<dbReference type="SMART" id="SM00513">
    <property type="entry name" value="SAP"/>
    <property type="match status" value="1"/>
</dbReference>
<evidence type="ECO:0000313" key="25">
    <source>
        <dbReference type="EMBL" id="EXJ65926.1"/>
    </source>
</evidence>
<comment type="subunit">
    <text evidence="17 20">Interacts with E2 UBC2, forming a complex with ubiquitin ligase activity.</text>
</comment>
<dbReference type="RefSeq" id="XP_007749666.1">
    <property type="nucleotide sequence ID" value="XM_007751476.1"/>
</dbReference>
<feature type="domain" description="RING-type" evidence="22">
    <location>
        <begin position="30"/>
        <end position="68"/>
    </location>
</feature>
<dbReference type="GO" id="GO:0005634">
    <property type="term" value="C:nucleus"/>
    <property type="evidence" value="ECO:0007669"/>
    <property type="project" value="UniProtKB-SubCell"/>
</dbReference>
<evidence type="ECO:0000256" key="19">
    <source>
        <dbReference type="PROSITE-ProRule" id="PRU01256"/>
    </source>
</evidence>
<evidence type="ECO:0000256" key="1">
    <source>
        <dbReference type="ARBA" id="ARBA00000900"/>
    </source>
</evidence>
<evidence type="ECO:0000256" key="2">
    <source>
        <dbReference type="ARBA" id="ARBA00004123"/>
    </source>
</evidence>
<comment type="catalytic activity">
    <reaction evidence="1 20">
        <text>S-ubiquitinyl-[E2 ubiquitin-conjugating enzyme]-L-cysteine + [acceptor protein]-L-lysine = [E2 ubiquitin-conjugating enzyme]-L-cysteine + N(6)-ubiquitinyl-[acceptor protein]-L-lysine.</text>
        <dbReference type="EC" id="2.3.2.27"/>
    </reaction>
</comment>
<keyword evidence="14 19" id="KW-0234">DNA repair</keyword>
<dbReference type="PANTHER" id="PTHR14134:SF2">
    <property type="entry name" value="E3 UBIQUITIN-PROTEIN LIGASE RAD18"/>
    <property type="match status" value="1"/>
</dbReference>
<dbReference type="GO" id="GO:0061630">
    <property type="term" value="F:ubiquitin protein ligase activity"/>
    <property type="evidence" value="ECO:0007669"/>
    <property type="project" value="UniProtKB-UniRule"/>
</dbReference>
<feature type="region of interest" description="Disordered" evidence="21">
    <location>
        <begin position="335"/>
        <end position="473"/>
    </location>
</feature>
<dbReference type="SMART" id="SM00184">
    <property type="entry name" value="RING"/>
    <property type="match status" value="1"/>
</dbReference>
<dbReference type="InterPro" id="IPR003034">
    <property type="entry name" value="SAP_dom"/>
</dbReference>
<dbReference type="HOGENOM" id="CLU_028491_1_0_1"/>
<dbReference type="GeneID" id="19195593"/>
<dbReference type="SMART" id="SM00734">
    <property type="entry name" value="ZnF_Rad18"/>
    <property type="match status" value="1"/>
</dbReference>
<keyword evidence="8 20" id="KW-0479">Metal-binding</keyword>
<dbReference type="UniPathway" id="UPA00143"/>
<dbReference type="GO" id="GO:0006281">
    <property type="term" value="P:DNA repair"/>
    <property type="evidence" value="ECO:0007669"/>
    <property type="project" value="UniProtKB-KW"/>
</dbReference>
<comment type="pathway">
    <text evidence="3 20">Protein modification; protein ubiquitination.</text>
</comment>
<evidence type="ECO:0000256" key="10">
    <source>
        <dbReference type="ARBA" id="ARBA00022771"/>
    </source>
</evidence>
<evidence type="ECO:0000256" key="16">
    <source>
        <dbReference type="ARBA" id="ARBA00054102"/>
    </source>
</evidence>
<dbReference type="Pfam" id="PF13923">
    <property type="entry name" value="zf-C3HC4_2"/>
    <property type="match status" value="1"/>
</dbReference>
<organism evidence="25 26">
    <name type="scientific">Cladophialophora psammophila CBS 110553</name>
    <dbReference type="NCBI Taxonomy" id="1182543"/>
    <lineage>
        <taxon>Eukaryota</taxon>
        <taxon>Fungi</taxon>
        <taxon>Dikarya</taxon>
        <taxon>Ascomycota</taxon>
        <taxon>Pezizomycotina</taxon>
        <taxon>Eurotiomycetes</taxon>
        <taxon>Chaetothyriomycetidae</taxon>
        <taxon>Chaetothyriales</taxon>
        <taxon>Herpotrichiellaceae</taxon>
        <taxon>Cladophialophora</taxon>
    </lineage>
</organism>
<dbReference type="PROSITE" id="PS00518">
    <property type="entry name" value="ZF_RING_1"/>
    <property type="match status" value="1"/>
</dbReference>
<evidence type="ECO:0000256" key="4">
    <source>
        <dbReference type="ARBA" id="ARBA00009506"/>
    </source>
</evidence>
<dbReference type="GO" id="GO:0006301">
    <property type="term" value="P:DNA damage tolerance"/>
    <property type="evidence" value="ECO:0007669"/>
    <property type="project" value="InterPro"/>
</dbReference>
<evidence type="ECO:0000256" key="15">
    <source>
        <dbReference type="ARBA" id="ARBA00023242"/>
    </source>
</evidence>
<dbReference type="FunFam" id="3.30.40.10:FF:000172">
    <property type="entry name" value="E3 ubiquitin-protein ligase RAD18"/>
    <property type="match status" value="1"/>
</dbReference>
<evidence type="ECO:0000259" key="23">
    <source>
        <dbReference type="PROSITE" id="PS50800"/>
    </source>
</evidence>
<dbReference type="EMBL" id="AMGX01000022">
    <property type="protein sequence ID" value="EXJ65926.1"/>
    <property type="molecule type" value="Genomic_DNA"/>
</dbReference>
<feature type="region of interest" description="Disordered" evidence="21">
    <location>
        <begin position="106"/>
        <end position="171"/>
    </location>
</feature>
<evidence type="ECO:0000256" key="11">
    <source>
        <dbReference type="ARBA" id="ARBA00022786"/>
    </source>
</evidence>
<dbReference type="PROSITE" id="PS51908">
    <property type="entry name" value="ZF_UBZ4"/>
    <property type="match status" value="1"/>
</dbReference>
<gene>
    <name evidence="25" type="ORF">A1O5_10902</name>
</gene>
<reference evidence="25 26" key="1">
    <citation type="submission" date="2013-03" db="EMBL/GenBank/DDBJ databases">
        <title>The Genome Sequence of Cladophialophora psammophila CBS 110553.</title>
        <authorList>
            <consortium name="The Broad Institute Genomics Platform"/>
            <person name="Cuomo C."/>
            <person name="de Hoog S."/>
            <person name="Gorbushina A."/>
            <person name="Walker B."/>
            <person name="Young S.K."/>
            <person name="Zeng Q."/>
            <person name="Gargeya S."/>
            <person name="Fitzgerald M."/>
            <person name="Haas B."/>
            <person name="Abouelleil A."/>
            <person name="Allen A.W."/>
            <person name="Alvarado L."/>
            <person name="Arachchi H.M."/>
            <person name="Berlin A.M."/>
            <person name="Chapman S.B."/>
            <person name="Gainer-Dewar J."/>
            <person name="Goldberg J."/>
            <person name="Griggs A."/>
            <person name="Gujja S."/>
            <person name="Hansen M."/>
            <person name="Howarth C."/>
            <person name="Imamovic A."/>
            <person name="Ireland A."/>
            <person name="Larimer J."/>
            <person name="McCowan C."/>
            <person name="Murphy C."/>
            <person name="Pearson M."/>
            <person name="Poon T.W."/>
            <person name="Priest M."/>
            <person name="Roberts A."/>
            <person name="Saif S."/>
            <person name="Shea T."/>
            <person name="Sisk P."/>
            <person name="Sykes S."/>
            <person name="Wortman J."/>
            <person name="Nusbaum C."/>
            <person name="Birren B."/>
        </authorList>
    </citation>
    <scope>NUCLEOTIDE SEQUENCE [LARGE SCALE GENOMIC DNA]</scope>
    <source>
        <strain evidence="25 26">CBS 110553</strain>
    </source>
</reference>
<accession>W9WMS9</accession>
<evidence type="ECO:0000256" key="21">
    <source>
        <dbReference type="SAM" id="MobiDB-lite"/>
    </source>
</evidence>
<evidence type="ECO:0000313" key="26">
    <source>
        <dbReference type="Proteomes" id="UP000019471"/>
    </source>
</evidence>
<comment type="similarity">
    <text evidence="4 20">Belongs to the RAD18 family.</text>
</comment>
<dbReference type="PANTHER" id="PTHR14134">
    <property type="entry name" value="E3 UBIQUITIN-PROTEIN LIGASE RAD18"/>
    <property type="match status" value="1"/>
</dbReference>
<dbReference type="STRING" id="1182543.W9WMS9"/>
<evidence type="ECO:0000256" key="9">
    <source>
        <dbReference type="ARBA" id="ARBA00022763"/>
    </source>
</evidence>
<dbReference type="GO" id="GO:0003697">
    <property type="term" value="F:single-stranded DNA binding"/>
    <property type="evidence" value="ECO:0007669"/>
    <property type="project" value="UniProtKB-UniRule"/>
</dbReference>
<dbReference type="InterPro" id="IPR006642">
    <property type="entry name" value="Rad18_UBZ4"/>
</dbReference>
<keyword evidence="11 20" id="KW-0833">Ubl conjugation pathway</keyword>
<dbReference type="InterPro" id="IPR039577">
    <property type="entry name" value="Rad18"/>
</dbReference>
<dbReference type="OrthoDB" id="9049620at2759"/>
<evidence type="ECO:0000256" key="3">
    <source>
        <dbReference type="ARBA" id="ARBA00004906"/>
    </source>
</evidence>
<protein>
    <recommendedName>
        <fullName evidence="6 20">Postreplication repair E3 ubiquitin-protein ligase RAD18</fullName>
        <ecNumber evidence="5 20">2.3.2.27</ecNumber>
    </recommendedName>
    <alternativeName>
        <fullName evidence="20">RING-type E3 ubiquitin transferase RAD18</fullName>
    </alternativeName>
</protein>
<comment type="caution">
    <text evidence="25">The sequence shown here is derived from an EMBL/GenBank/DDBJ whole genome shotgun (WGS) entry which is preliminary data.</text>
</comment>
<keyword evidence="7 20" id="KW-0808">Transferase</keyword>
<dbReference type="Gene3D" id="3.30.160.60">
    <property type="entry name" value="Classic Zinc Finger"/>
    <property type="match status" value="1"/>
</dbReference>
<comment type="function">
    <text evidence="16 20">E3 RING-finger protein, member of the UBC2/RAD6 epistasis group. Associates to the E2 ubiquitin conjugating enzyme UBC2/RAD6 to form the UBC2-RAD18 ubiquitin ligase complex involved in postreplicative repair (PRR) of damaged DNA.</text>
</comment>
<keyword evidence="13 20" id="KW-0238">DNA-binding</keyword>
<dbReference type="Proteomes" id="UP000019471">
    <property type="component" value="Unassembled WGS sequence"/>
</dbReference>
<feature type="domain" description="SAP" evidence="23">
    <location>
        <begin position="271"/>
        <end position="305"/>
    </location>
</feature>
<dbReference type="InterPro" id="IPR004580">
    <property type="entry name" value="Rad18_fungi"/>
</dbReference>
<feature type="compositionally biased region" description="Polar residues" evidence="21">
    <location>
        <begin position="457"/>
        <end position="473"/>
    </location>
</feature>
<evidence type="ECO:0000256" key="8">
    <source>
        <dbReference type="ARBA" id="ARBA00022723"/>
    </source>
</evidence>
<keyword evidence="15 20" id="KW-0539">Nucleus</keyword>
<dbReference type="PROSITE" id="PS50800">
    <property type="entry name" value="SAP"/>
    <property type="match status" value="1"/>
</dbReference>
<dbReference type="InterPro" id="IPR001841">
    <property type="entry name" value="Znf_RING"/>
</dbReference>
<dbReference type="InterPro" id="IPR013083">
    <property type="entry name" value="Znf_RING/FYVE/PHD"/>
</dbReference>
<dbReference type="eggNOG" id="KOG0287">
    <property type="taxonomic scope" value="Eukaryota"/>
</dbReference>
<evidence type="ECO:0000256" key="14">
    <source>
        <dbReference type="ARBA" id="ARBA00023204"/>
    </source>
</evidence>
<feature type="compositionally biased region" description="Polar residues" evidence="21">
    <location>
        <begin position="140"/>
        <end position="161"/>
    </location>
</feature>
<sequence>MADRDKFTDSTDWLETPLAALAPLDSSLRCQVCKDYFTTPMMTSCSHTFCSLCIRRCLSQEGRCPACRDADQEIKLRRNWAVEELVAHFTASRKGLFAFATASLAKGREREDDGEPQRPKKRRKLAPESTSNGIERRSTRSQSRKIASDIASQQSMASTQEAIYDSEEDGSVYEGPECYKSPHFVNDNGNQEPQDSLVQCPCCHQRMKEALINSHLDKCIQGDSHAPGDEAGSSSSPAPLSNVQHVAPPGTIAYAQRKPAKQHDRLPFINYSLLTDNALRKKLRDLGIPYLGSKDLMRRRHTEWVNLWNANCDSTKPVTKGELLRELKIWEDTLGRQPEKPSNTGFMAKDFDRERHVKSQKSNFDDLIRQARARKPKLPEEKASPAAENPTSDAALWDPTESASPRHISGAEPAGSQCSDDAGERSSLGSLVEIQGRQQLESKEDTTTVHPEETATAIPSPQQLEDPSESQLAVQVDLTLAPERPHGRFFV</sequence>
<evidence type="ECO:0000256" key="5">
    <source>
        <dbReference type="ARBA" id="ARBA00012483"/>
    </source>
</evidence>
<keyword evidence="10 18" id="KW-0863">Zinc-finger</keyword>
<evidence type="ECO:0000256" key="6">
    <source>
        <dbReference type="ARBA" id="ARBA00015551"/>
    </source>
</evidence>
<feature type="domain" description="UBZ4-type" evidence="24">
    <location>
        <begin position="197"/>
        <end position="224"/>
    </location>
</feature>
<dbReference type="PROSITE" id="PS50089">
    <property type="entry name" value="ZF_RING_2"/>
    <property type="match status" value="1"/>
</dbReference>
<evidence type="ECO:0000259" key="22">
    <source>
        <dbReference type="PROSITE" id="PS50089"/>
    </source>
</evidence>
<dbReference type="EC" id="2.3.2.27" evidence="5 20"/>
<dbReference type="GO" id="GO:0097505">
    <property type="term" value="C:Rad6-Rad18 complex"/>
    <property type="evidence" value="ECO:0007669"/>
    <property type="project" value="TreeGrafter"/>
</dbReference>
<evidence type="ECO:0000256" key="12">
    <source>
        <dbReference type="ARBA" id="ARBA00022833"/>
    </source>
</evidence>
<keyword evidence="26" id="KW-1185">Reference proteome</keyword>
<dbReference type="GO" id="GO:0006513">
    <property type="term" value="P:protein monoubiquitination"/>
    <property type="evidence" value="ECO:0007669"/>
    <property type="project" value="InterPro"/>
</dbReference>
<dbReference type="NCBIfam" id="TIGR00599">
    <property type="entry name" value="rad18"/>
    <property type="match status" value="1"/>
</dbReference>
<evidence type="ECO:0000256" key="17">
    <source>
        <dbReference type="ARBA" id="ARBA00066140"/>
    </source>
</evidence>
<evidence type="ECO:0000256" key="13">
    <source>
        <dbReference type="ARBA" id="ARBA00023125"/>
    </source>
</evidence>
<feature type="compositionally biased region" description="Basic and acidic residues" evidence="21">
    <location>
        <begin position="106"/>
        <end position="118"/>
    </location>
</feature>
<evidence type="ECO:0000256" key="20">
    <source>
        <dbReference type="RuleBase" id="RU368093"/>
    </source>
</evidence>